<dbReference type="PANTHER" id="PTHR31061">
    <property type="entry name" value="LD22376P"/>
    <property type="match status" value="1"/>
</dbReference>
<reference evidence="2 3" key="1">
    <citation type="journal article" date="2019" name="Sci. Data">
        <title>Hybrid genome assembly and annotation of Danionella translucida.</title>
        <authorList>
            <person name="Kadobianskyi M."/>
            <person name="Schulze L."/>
            <person name="Schuelke M."/>
            <person name="Judkewitz B."/>
        </authorList>
    </citation>
    <scope>NUCLEOTIDE SEQUENCE [LARGE SCALE GENOMIC DNA]</scope>
    <source>
        <strain evidence="2 3">Bolton</strain>
    </source>
</reference>
<feature type="transmembrane region" description="Helical" evidence="1">
    <location>
        <begin position="142"/>
        <end position="165"/>
    </location>
</feature>
<feature type="transmembrane region" description="Helical" evidence="1">
    <location>
        <begin position="28"/>
        <end position="45"/>
    </location>
</feature>
<proteinExistence type="predicted"/>
<protein>
    <recommendedName>
        <fullName evidence="4">DUF5009 domain-containing protein</fullName>
    </recommendedName>
</protein>
<evidence type="ECO:0008006" key="4">
    <source>
        <dbReference type="Google" id="ProtNLM"/>
    </source>
</evidence>
<evidence type="ECO:0000313" key="3">
    <source>
        <dbReference type="Proteomes" id="UP000316079"/>
    </source>
</evidence>
<gene>
    <name evidence="2" type="ORF">DNTS_010998</name>
</gene>
<dbReference type="EMBL" id="SRMA01027338">
    <property type="protein sequence ID" value="TRY54884.1"/>
    <property type="molecule type" value="Genomic_DNA"/>
</dbReference>
<organism evidence="2 3">
    <name type="scientific">Danionella cerebrum</name>
    <dbReference type="NCBI Taxonomy" id="2873325"/>
    <lineage>
        <taxon>Eukaryota</taxon>
        <taxon>Metazoa</taxon>
        <taxon>Chordata</taxon>
        <taxon>Craniata</taxon>
        <taxon>Vertebrata</taxon>
        <taxon>Euteleostomi</taxon>
        <taxon>Actinopterygii</taxon>
        <taxon>Neopterygii</taxon>
        <taxon>Teleostei</taxon>
        <taxon>Ostariophysi</taxon>
        <taxon>Cypriniformes</taxon>
        <taxon>Danionidae</taxon>
        <taxon>Danioninae</taxon>
        <taxon>Danionella</taxon>
    </lineage>
</organism>
<dbReference type="Proteomes" id="UP000316079">
    <property type="component" value="Unassembled WGS sequence"/>
</dbReference>
<dbReference type="OrthoDB" id="2149840at2759"/>
<comment type="caution">
    <text evidence="2">The sequence shown here is derived from an EMBL/GenBank/DDBJ whole genome shotgun (WGS) entry which is preliminary data.</text>
</comment>
<name>A0A553MNX5_9TELE</name>
<evidence type="ECO:0000313" key="2">
    <source>
        <dbReference type="EMBL" id="TRY54884.1"/>
    </source>
</evidence>
<accession>A0A553MNX5</accession>
<feature type="transmembrane region" description="Helical" evidence="1">
    <location>
        <begin position="57"/>
        <end position="78"/>
    </location>
</feature>
<keyword evidence="1" id="KW-0812">Transmembrane</keyword>
<dbReference type="PANTHER" id="PTHR31061:SF34">
    <property type="entry name" value="HEPARAN-ALPHA-GLUCOSAMINIDE N-ACETYLTRANSFERASE"/>
    <property type="match status" value="1"/>
</dbReference>
<dbReference type="AlphaFoldDB" id="A0A553MNX5"/>
<sequence length="248" mass="28295">MVFVNYGGGGYWFFQHAPWNGLTVADLVMPWFVFIIGASVMLAFSSMRRKGVSWQQLLRKVTWRTIVLVLIGFCFMNYSPRDGLWQITPPVSCVSWSWLRFPGVLQRLGFTYFVLALMQTFSSHKEVPLREHHWWNPVQDIFLYWAEWLFIGLLETAWLCLTFLLPVPNCPTGYLGAGGIGDNGLFPNCTGGAAAFIDKWFFGDNMFRFPSCKVLYHTTEPFDPEGVLGTINSIVIGFFGMQILCLNV</sequence>
<keyword evidence="1" id="KW-1133">Transmembrane helix</keyword>
<evidence type="ECO:0000256" key="1">
    <source>
        <dbReference type="SAM" id="Phobius"/>
    </source>
</evidence>
<keyword evidence="3" id="KW-1185">Reference proteome</keyword>
<feature type="transmembrane region" description="Helical" evidence="1">
    <location>
        <begin position="226"/>
        <end position="246"/>
    </location>
</feature>
<dbReference type="STRING" id="623744.A0A553MNX5"/>
<keyword evidence="1" id="KW-0472">Membrane</keyword>